<dbReference type="EMBL" id="JACAQE010000011">
    <property type="protein sequence ID" value="NWC18007.1"/>
    <property type="molecule type" value="Genomic_DNA"/>
</dbReference>
<dbReference type="GO" id="GO:0004497">
    <property type="term" value="F:monooxygenase activity"/>
    <property type="evidence" value="ECO:0007669"/>
    <property type="project" value="UniProtKB-KW"/>
</dbReference>
<dbReference type="Pfam" id="PF03992">
    <property type="entry name" value="ABM"/>
    <property type="match status" value="1"/>
</dbReference>
<keyword evidence="2" id="KW-0503">Monooxygenase</keyword>
<dbReference type="AlphaFoldDB" id="A0A7Y7Y7K7"/>
<evidence type="ECO:0000259" key="1">
    <source>
        <dbReference type="PROSITE" id="PS51725"/>
    </source>
</evidence>
<reference evidence="2 3" key="1">
    <citation type="submission" date="2020-04" db="EMBL/GenBank/DDBJ databases">
        <title>Molecular characterization of pseudomonads from Agaricus bisporus reveal novel blotch 2 pathogens in Western Europe.</title>
        <authorList>
            <person name="Taparia T."/>
            <person name="Krijger M."/>
            <person name="Haynes E."/>
            <person name="Elpinstone J.G."/>
            <person name="Noble R."/>
            <person name="Van Der Wolf J."/>
        </authorList>
    </citation>
    <scope>NUCLEOTIDE SEQUENCE [LARGE SCALE GENOMIC DNA]</scope>
    <source>
        <strain evidence="2 3">IPO3738</strain>
    </source>
</reference>
<dbReference type="SUPFAM" id="SSF54909">
    <property type="entry name" value="Dimeric alpha+beta barrel"/>
    <property type="match status" value="1"/>
</dbReference>
<protein>
    <submittedName>
        <fullName evidence="2">Antibiotic biosynthesis monooxygenase</fullName>
    </submittedName>
</protein>
<dbReference type="InterPro" id="IPR007138">
    <property type="entry name" value="ABM_dom"/>
</dbReference>
<accession>A0A7Y7Y7K7</accession>
<dbReference type="InterPro" id="IPR011008">
    <property type="entry name" value="Dimeric_a/b-barrel"/>
</dbReference>
<dbReference type="RefSeq" id="WP_017125140.1">
    <property type="nucleotide sequence ID" value="NZ_JACAPC010000005.1"/>
</dbReference>
<comment type="caution">
    <text evidence="2">The sequence shown here is derived from an EMBL/GenBank/DDBJ whole genome shotgun (WGS) entry which is preliminary data.</text>
</comment>
<dbReference type="Gene3D" id="3.30.70.100">
    <property type="match status" value="1"/>
</dbReference>
<keyword evidence="2" id="KW-0560">Oxidoreductase</keyword>
<dbReference type="GO" id="GO:0005829">
    <property type="term" value="C:cytosol"/>
    <property type="evidence" value="ECO:0007669"/>
    <property type="project" value="TreeGrafter"/>
</dbReference>
<dbReference type="PROSITE" id="PS51725">
    <property type="entry name" value="ABM"/>
    <property type="match status" value="1"/>
</dbReference>
<sequence>MSQTLTTLAILVAKPDRRPALEQLLRALQVPTRAEPGCRQYDLHDDLEHADTLYMLEQWTDEAALASHFAAPHFEHFRQQSEGLIEQFELKRLRFLS</sequence>
<dbReference type="Proteomes" id="UP000517547">
    <property type="component" value="Unassembled WGS sequence"/>
</dbReference>
<proteinExistence type="predicted"/>
<organism evidence="2 3">
    <name type="scientific">Pseudomonas gingeri</name>
    <dbReference type="NCBI Taxonomy" id="117681"/>
    <lineage>
        <taxon>Bacteria</taxon>
        <taxon>Pseudomonadati</taxon>
        <taxon>Pseudomonadota</taxon>
        <taxon>Gammaproteobacteria</taxon>
        <taxon>Pseudomonadales</taxon>
        <taxon>Pseudomonadaceae</taxon>
        <taxon>Pseudomonas</taxon>
    </lineage>
</organism>
<evidence type="ECO:0000313" key="2">
    <source>
        <dbReference type="EMBL" id="NWC18007.1"/>
    </source>
</evidence>
<evidence type="ECO:0000313" key="3">
    <source>
        <dbReference type="Proteomes" id="UP000517547"/>
    </source>
</evidence>
<dbReference type="InterPro" id="IPR050744">
    <property type="entry name" value="AI-2_Isomerase_LsrG"/>
</dbReference>
<name>A0A7Y7Y7K7_9PSED</name>
<feature type="domain" description="ABM" evidence="1">
    <location>
        <begin position="5"/>
        <end position="95"/>
    </location>
</feature>
<dbReference type="PANTHER" id="PTHR33336">
    <property type="entry name" value="QUINOL MONOOXYGENASE YGIN-RELATED"/>
    <property type="match status" value="1"/>
</dbReference>
<gene>
    <name evidence="2" type="ORF">HX845_30415</name>
</gene>
<dbReference type="PANTHER" id="PTHR33336:SF3">
    <property type="entry name" value="ABM DOMAIN-CONTAINING PROTEIN"/>
    <property type="match status" value="1"/>
</dbReference>